<reference evidence="1" key="1">
    <citation type="submission" date="2021-01" db="EMBL/GenBank/DDBJ databases">
        <authorList>
            <consortium name="Genoscope - CEA"/>
            <person name="William W."/>
        </authorList>
    </citation>
    <scope>NUCLEOTIDE SEQUENCE</scope>
</reference>
<comment type="caution">
    <text evidence="1">The sequence shown here is derived from an EMBL/GenBank/DDBJ whole genome shotgun (WGS) entry which is preliminary data.</text>
</comment>
<name>A0A8S1RT16_9CILI</name>
<dbReference type="AlphaFoldDB" id="A0A8S1RT16"/>
<sequence length="176" mass="21159">MQKNLVVKILEITTECQFRYQNKRNQHNTNSGQKQFNCFRKTIIQGRKENLPKIPSFDNLQPRTFHKQDFDLLHIFYEYHQQQKSNKNSLLKEQQQLSNIQLSLSSLSFRNNIQSKDKIQQFISQLNEITELNKKDLYLRMYNQINCIFKKQDRIIILKLNFTKNKLCQCTNEIGL</sequence>
<dbReference type="EMBL" id="CAJJDN010000296">
    <property type="protein sequence ID" value="CAD8130510.1"/>
    <property type="molecule type" value="Genomic_DNA"/>
</dbReference>
<dbReference type="Proteomes" id="UP000692954">
    <property type="component" value="Unassembled WGS sequence"/>
</dbReference>
<evidence type="ECO:0000313" key="2">
    <source>
        <dbReference type="Proteomes" id="UP000692954"/>
    </source>
</evidence>
<gene>
    <name evidence="1" type="ORF">PSON_ATCC_30995.1.T2960007</name>
</gene>
<proteinExistence type="predicted"/>
<protein>
    <submittedName>
        <fullName evidence="1">Uncharacterized protein</fullName>
    </submittedName>
</protein>
<evidence type="ECO:0000313" key="1">
    <source>
        <dbReference type="EMBL" id="CAD8130510.1"/>
    </source>
</evidence>
<keyword evidence="2" id="KW-1185">Reference proteome</keyword>
<accession>A0A8S1RT16</accession>
<organism evidence="1 2">
    <name type="scientific">Paramecium sonneborni</name>
    <dbReference type="NCBI Taxonomy" id="65129"/>
    <lineage>
        <taxon>Eukaryota</taxon>
        <taxon>Sar</taxon>
        <taxon>Alveolata</taxon>
        <taxon>Ciliophora</taxon>
        <taxon>Intramacronucleata</taxon>
        <taxon>Oligohymenophorea</taxon>
        <taxon>Peniculida</taxon>
        <taxon>Parameciidae</taxon>
        <taxon>Paramecium</taxon>
    </lineage>
</organism>